<keyword evidence="4" id="KW-1185">Reference proteome</keyword>
<dbReference type="Proteomes" id="UP000551758">
    <property type="component" value="Unassembled WGS sequence"/>
</dbReference>
<accession>A0A7J7EAU3</accession>
<evidence type="ECO:0000313" key="4">
    <source>
        <dbReference type="Proteomes" id="UP000551758"/>
    </source>
</evidence>
<comment type="caution">
    <text evidence="3">The sequence shown here is derived from an EMBL/GenBank/DDBJ whole genome shotgun (WGS) entry which is preliminary data.</text>
</comment>
<dbReference type="AlphaFoldDB" id="A0A7J7EAU3"/>
<feature type="compositionally biased region" description="Basic and acidic residues" evidence="1">
    <location>
        <begin position="100"/>
        <end position="120"/>
    </location>
</feature>
<protein>
    <submittedName>
        <fullName evidence="3">Uncharacterized protein</fullName>
    </submittedName>
</protein>
<evidence type="ECO:0000313" key="3">
    <source>
        <dbReference type="EMBL" id="KAF5912912.1"/>
    </source>
</evidence>
<keyword evidence="2" id="KW-0732">Signal</keyword>
<feature type="region of interest" description="Disordered" evidence="1">
    <location>
        <begin position="79"/>
        <end position="120"/>
    </location>
</feature>
<sequence>MLLLSSSHSFCRWCLELLLVCQSCSHVTGRFCCPVCRRARGRGALISTCQGPCHSAEPEIERPGRAHPCKGKWPCAQGGVPQWRHGSFRGGGSRESLQSRMERAWREERRADTGAQERDL</sequence>
<name>A0A7J7EAU3_DICBM</name>
<evidence type="ECO:0000256" key="2">
    <source>
        <dbReference type="SAM" id="SignalP"/>
    </source>
</evidence>
<feature type="signal peptide" evidence="2">
    <location>
        <begin position="1"/>
        <end position="29"/>
    </location>
</feature>
<feature type="chain" id="PRO_5029695233" evidence="2">
    <location>
        <begin position="30"/>
        <end position="120"/>
    </location>
</feature>
<dbReference type="EMBL" id="JACDTQ010003801">
    <property type="protein sequence ID" value="KAF5912912.1"/>
    <property type="molecule type" value="Genomic_DNA"/>
</dbReference>
<proteinExistence type="predicted"/>
<reference evidence="3 4" key="1">
    <citation type="journal article" date="2020" name="Mol. Biol. Evol.">
        <title>Interspecific Gene Flow and the Evolution of Specialization in Black and White Rhinoceros.</title>
        <authorList>
            <person name="Moodley Y."/>
            <person name="Westbury M.V."/>
            <person name="Russo I.M."/>
            <person name="Gopalakrishnan S."/>
            <person name="Rakotoarivelo A."/>
            <person name="Olsen R.A."/>
            <person name="Prost S."/>
            <person name="Tunstall T."/>
            <person name="Ryder O.A."/>
            <person name="Dalen L."/>
            <person name="Bruford M.W."/>
        </authorList>
    </citation>
    <scope>NUCLEOTIDE SEQUENCE [LARGE SCALE GENOMIC DNA]</scope>
    <source>
        <strain evidence="3">SBR-YM</strain>
        <tissue evidence="3">Skin</tissue>
    </source>
</reference>
<organism evidence="3 4">
    <name type="scientific">Diceros bicornis minor</name>
    <name type="common">South-central black rhinoceros</name>
    <dbReference type="NCBI Taxonomy" id="77932"/>
    <lineage>
        <taxon>Eukaryota</taxon>
        <taxon>Metazoa</taxon>
        <taxon>Chordata</taxon>
        <taxon>Craniata</taxon>
        <taxon>Vertebrata</taxon>
        <taxon>Euteleostomi</taxon>
        <taxon>Mammalia</taxon>
        <taxon>Eutheria</taxon>
        <taxon>Laurasiatheria</taxon>
        <taxon>Perissodactyla</taxon>
        <taxon>Rhinocerotidae</taxon>
        <taxon>Diceros</taxon>
    </lineage>
</organism>
<evidence type="ECO:0000256" key="1">
    <source>
        <dbReference type="SAM" id="MobiDB-lite"/>
    </source>
</evidence>
<gene>
    <name evidence="3" type="ORF">HPG69_007905</name>
</gene>